<dbReference type="PANTHER" id="PTHR43102:SF2">
    <property type="entry name" value="GAF DOMAIN-CONTAINING PROTEIN"/>
    <property type="match status" value="1"/>
</dbReference>
<proteinExistence type="predicted"/>
<gene>
    <name evidence="1" type="ORF">DP107_13400</name>
</gene>
<evidence type="ECO:0000313" key="1">
    <source>
        <dbReference type="EMBL" id="TSD09978.1"/>
    </source>
</evidence>
<comment type="caution">
    <text evidence="1">The sequence shown here is derived from an EMBL/GenBank/DDBJ whole genome shotgun (WGS) entry which is preliminary data.</text>
</comment>
<evidence type="ECO:0000313" key="2">
    <source>
        <dbReference type="Proteomes" id="UP000319894"/>
    </source>
</evidence>
<dbReference type="PANTHER" id="PTHR43102">
    <property type="entry name" value="SLR1143 PROTEIN"/>
    <property type="match status" value="1"/>
</dbReference>
<name>A0A554MXW4_9EURY</name>
<reference evidence="1 2" key="1">
    <citation type="submission" date="2018-06" db="EMBL/GenBank/DDBJ databases">
        <title>Natronomonas sp. F16-60 a new haloarchaeon isolated from a solar saltern of Isla Cristina, Huelva, Spain.</title>
        <authorList>
            <person name="Duran-Viseras A."/>
            <person name="Sanchez-Porro C."/>
            <person name="Ventosa A."/>
        </authorList>
    </citation>
    <scope>NUCLEOTIDE SEQUENCE [LARGE SCALE GENOMIC DNA]</scope>
    <source>
        <strain evidence="1 2">F16-60</strain>
    </source>
</reference>
<protein>
    <submittedName>
        <fullName evidence="1">Uncharacterized protein</fullName>
    </submittedName>
</protein>
<dbReference type="AlphaFoldDB" id="A0A554MXW4"/>
<dbReference type="SUPFAM" id="SSF55781">
    <property type="entry name" value="GAF domain-like"/>
    <property type="match status" value="1"/>
</dbReference>
<dbReference type="InParanoid" id="A0A554MXW4"/>
<keyword evidence="2" id="KW-1185">Reference proteome</keyword>
<dbReference type="Proteomes" id="UP000319894">
    <property type="component" value="Unassembled WGS sequence"/>
</dbReference>
<sequence>MESGITVLCVDAGPTAEATGLALEMRTDGVEVLDASNPRVATATLDREPVDVLVFEPGVGQDDDWDEALQTAADGGATVLTFSAGRPAIADRPEVAGHVDKAQPDQFERLADRVLEAIQADETDYPLAEEEARAVAADQYGMAPLLARGSLQRLCRLAAETIGVSAALVGLIDRTRYQALAAYGTPDTTQPRRESICARTFLDPGVVCLPDLHDHEWR</sequence>
<organism evidence="1 2">
    <name type="scientific">Haloglomus irregulare</name>
    <dbReference type="NCBI Taxonomy" id="2234134"/>
    <lineage>
        <taxon>Archaea</taxon>
        <taxon>Methanobacteriati</taxon>
        <taxon>Methanobacteriota</taxon>
        <taxon>Stenosarchaea group</taxon>
        <taxon>Halobacteria</taxon>
        <taxon>Halobacteriales</taxon>
        <taxon>Natronomonadaceae</taxon>
        <taxon>Haloglomus</taxon>
    </lineage>
</organism>
<accession>A0A554MXW4</accession>
<dbReference type="EMBL" id="QMDX01000009">
    <property type="protein sequence ID" value="TSD09978.1"/>
    <property type="molecule type" value="Genomic_DNA"/>
</dbReference>
<dbReference type="RefSeq" id="WP_144262667.1">
    <property type="nucleotide sequence ID" value="NZ_QMDX01000009.1"/>
</dbReference>